<feature type="signal peptide" evidence="2">
    <location>
        <begin position="1"/>
        <end position="22"/>
    </location>
</feature>
<gene>
    <name evidence="4" type="ORF">HZI73_03515</name>
</gene>
<dbReference type="AlphaFoldDB" id="A0A8J8MGY4"/>
<dbReference type="Proteomes" id="UP000683246">
    <property type="component" value="Chromosome"/>
</dbReference>
<evidence type="ECO:0000256" key="1">
    <source>
        <dbReference type="ARBA" id="ARBA00022737"/>
    </source>
</evidence>
<dbReference type="Pfam" id="PF00395">
    <property type="entry name" value="SLH"/>
    <property type="match status" value="1"/>
</dbReference>
<accession>A0A8J8MGY4</accession>
<dbReference type="InterPro" id="IPR001119">
    <property type="entry name" value="SLH_dom"/>
</dbReference>
<protein>
    <submittedName>
        <fullName evidence="4">S-layer homology domain-containing protein</fullName>
    </submittedName>
</protein>
<dbReference type="KEGG" id="vpy:HZI73_03515"/>
<evidence type="ECO:0000313" key="5">
    <source>
        <dbReference type="Proteomes" id="UP000683246"/>
    </source>
</evidence>
<evidence type="ECO:0000259" key="3">
    <source>
        <dbReference type="PROSITE" id="PS51272"/>
    </source>
</evidence>
<proteinExistence type="predicted"/>
<keyword evidence="1" id="KW-0677">Repeat</keyword>
<dbReference type="EMBL" id="CP058649">
    <property type="protein sequence ID" value="QUI21409.1"/>
    <property type="molecule type" value="Genomic_DNA"/>
</dbReference>
<keyword evidence="2" id="KW-0732">Signal</keyword>
<feature type="chain" id="PRO_5035224195" evidence="2">
    <location>
        <begin position="23"/>
        <end position="989"/>
    </location>
</feature>
<dbReference type="RefSeq" id="WP_212696878.1">
    <property type="nucleotide sequence ID" value="NZ_CP058649.1"/>
</dbReference>
<evidence type="ECO:0000256" key="2">
    <source>
        <dbReference type="SAM" id="SignalP"/>
    </source>
</evidence>
<organism evidence="4 5">
    <name type="scientific">Vallitalea pronyensis</name>
    <dbReference type="NCBI Taxonomy" id="1348613"/>
    <lineage>
        <taxon>Bacteria</taxon>
        <taxon>Bacillati</taxon>
        <taxon>Bacillota</taxon>
        <taxon>Clostridia</taxon>
        <taxon>Lachnospirales</taxon>
        <taxon>Vallitaleaceae</taxon>
        <taxon>Vallitalea</taxon>
    </lineage>
</organism>
<keyword evidence="5" id="KW-1185">Reference proteome</keyword>
<feature type="domain" description="SLH" evidence="3">
    <location>
        <begin position="48"/>
        <end position="114"/>
    </location>
</feature>
<name>A0A8J8MGY4_9FIRM</name>
<feature type="domain" description="SLH" evidence="3">
    <location>
        <begin position="204"/>
        <end position="266"/>
    </location>
</feature>
<dbReference type="PROSITE" id="PS51272">
    <property type="entry name" value="SLH"/>
    <property type="match status" value="3"/>
</dbReference>
<reference evidence="4" key="1">
    <citation type="submission" date="2020-07" db="EMBL/GenBank/DDBJ databases">
        <title>Vallitalea pronyensis genome.</title>
        <authorList>
            <person name="Postec A."/>
        </authorList>
    </citation>
    <scope>NUCLEOTIDE SEQUENCE</scope>
    <source>
        <strain evidence="4">FatNI3</strain>
    </source>
</reference>
<evidence type="ECO:0000313" key="4">
    <source>
        <dbReference type="EMBL" id="QUI21409.1"/>
    </source>
</evidence>
<sequence length="989" mass="111255">MKKLVTYICVLTLMLSSIAVNAATDPGILKEQVQNVYVAKSGAKAIIENLKFSDVTPNSWAVEPIMRFGALEVIKGYNERGRKAYRPKANITNEESLAVLLRVLGMEAEAQQAGYQLLTDNPDLPDHVLTLWTKGYLQLATNMGLITQDDLDDALMEEQDELLPEENFIRRGPITREQLAVWLVKAMNNKDPNTIAPLYEQQEVFNYGDWERIDSENIPYVEAAIQKKILVGSHGQFNPKGYVTREQMAQVLKNMDTMVYDTLNVRLEGGMVAYVEDSNVMGATSSKAKRRIFMRDESGNVNEVAFEYEKNANDQVFTKDVPVLIDGTVGGLLSLREGEYIEYLVEKTTNEMVYAYGKGLSTPYLLEGALQPLTDIENSRITIKNASNVAFTYPIKASLYNKTTQKLWMNDMEVAIEHAPISKQVALTIENNLVTKISTVKGETLFTEISGIVKENEPLFGYITIITWDGRELTKHYKSSISVEKQQYYDTEDEIGYMDEMFPDFRFDPRDSDVNDIEAGDMVFMRLTPDGSGIVSISAKTNYIVKYGTIKYMVHNGTEGIRLNVAFDDLSTSVFDVPANIPVKKAGKNLTQGDLREGQVIKMLINQAVFEPGTMTELVKEIQIDEYGNTITNVYKGKLGNLNEAGRSLTLQNTYTLTKAGWRNYEKAKVLDISNKYITYFLDGKQISLDYAMNYLKLQDIDVYVAMEQYYDDEKIIKVNFGTGRDQILSEDNVTYSNGFNAFRMLSSTQNIRTNPGTIVVKNGKLLESNNIVAPDYAQVVLNGAYSAAVVNITPEPSHAGLSIFRGRVKDINQHVNMTVQSFALLGGMNWIYSPIPRVFNTDYDTVIMDSNGLVPHEDFIDYTDKTKVNKVYTIIADGTKAKYIVENPYSKEGVKGEIYEIGTDHINIKDTIVYHVANNQWQDLSYTNSYAKINLKNNSIIVKNNQVITPDQLETGDVIRVLTTEYLISKLASTGARDVDGYIILVER</sequence>
<feature type="domain" description="SLH" evidence="3">
    <location>
        <begin position="120"/>
        <end position="197"/>
    </location>
</feature>